<gene>
    <name evidence="7" type="ORF">H1D44_15990</name>
    <name evidence="8" type="ORF">HOP48_17890</name>
</gene>
<dbReference type="Proteomes" id="UP000518091">
    <property type="component" value="Unassembled WGS sequence"/>
</dbReference>
<proteinExistence type="inferred from homology"/>
<dbReference type="Pfam" id="PF00155">
    <property type="entry name" value="Aminotran_1_2"/>
    <property type="match status" value="1"/>
</dbReference>
<keyword evidence="4" id="KW-0238">DNA-binding</keyword>
<organism evidence="7 9">
    <name type="scientific">Billgrantia kenyensis</name>
    <dbReference type="NCBI Taxonomy" id="321266"/>
    <lineage>
        <taxon>Bacteria</taxon>
        <taxon>Pseudomonadati</taxon>
        <taxon>Pseudomonadota</taxon>
        <taxon>Gammaproteobacteria</taxon>
        <taxon>Oceanospirillales</taxon>
        <taxon>Halomonadaceae</taxon>
        <taxon>Billgrantia</taxon>
    </lineage>
</organism>
<dbReference type="InterPro" id="IPR004839">
    <property type="entry name" value="Aminotransferase_I/II_large"/>
</dbReference>
<keyword evidence="10" id="KW-1185">Reference proteome</keyword>
<dbReference type="SMART" id="SM00345">
    <property type="entry name" value="HTH_GNTR"/>
    <property type="match status" value="1"/>
</dbReference>
<dbReference type="InterPro" id="IPR015424">
    <property type="entry name" value="PyrdxlP-dep_Trfase"/>
</dbReference>
<evidence type="ECO:0000313" key="7">
    <source>
        <dbReference type="EMBL" id="MBA2780388.1"/>
    </source>
</evidence>
<keyword evidence="3" id="KW-0805">Transcription regulation</keyword>
<evidence type="ECO:0000256" key="4">
    <source>
        <dbReference type="ARBA" id="ARBA00023125"/>
    </source>
</evidence>
<dbReference type="InterPro" id="IPR015421">
    <property type="entry name" value="PyrdxlP-dep_Trfase_major"/>
</dbReference>
<comment type="similarity">
    <text evidence="1">In the C-terminal section; belongs to the class-I pyridoxal-phosphate-dependent aminotransferase family.</text>
</comment>
<name>A0A7V9W3H7_9GAMM</name>
<dbReference type="Gene3D" id="1.10.10.10">
    <property type="entry name" value="Winged helix-like DNA-binding domain superfamily/Winged helix DNA-binding domain"/>
    <property type="match status" value="1"/>
</dbReference>
<keyword evidence="2" id="KW-0663">Pyridoxal phosphate</keyword>
<dbReference type="EMBL" id="JACEFT010000024">
    <property type="protein sequence ID" value="MBA2780388.1"/>
    <property type="molecule type" value="Genomic_DNA"/>
</dbReference>
<dbReference type="SUPFAM" id="SSF53383">
    <property type="entry name" value="PLP-dependent transferases"/>
    <property type="match status" value="1"/>
</dbReference>
<dbReference type="InterPro" id="IPR000524">
    <property type="entry name" value="Tscrpt_reg_HTH_GntR"/>
</dbReference>
<evidence type="ECO:0000313" key="8">
    <source>
        <dbReference type="EMBL" id="MCG6663404.1"/>
    </source>
</evidence>
<protein>
    <submittedName>
        <fullName evidence="7">PLP-dependent aminotransferase family protein</fullName>
    </submittedName>
</protein>
<dbReference type="PROSITE" id="PS50949">
    <property type="entry name" value="HTH_GNTR"/>
    <property type="match status" value="1"/>
</dbReference>
<evidence type="ECO:0000259" key="6">
    <source>
        <dbReference type="PROSITE" id="PS50949"/>
    </source>
</evidence>
<evidence type="ECO:0000313" key="9">
    <source>
        <dbReference type="Proteomes" id="UP000518091"/>
    </source>
</evidence>
<dbReference type="SUPFAM" id="SSF46785">
    <property type="entry name" value="Winged helix' DNA-binding domain"/>
    <property type="match status" value="1"/>
</dbReference>
<sequence length="462" mass="50383">MTKSGQIAEALLKAMDEGRLAPGAKVASIREAARQFGVAKNTIIDAYDQLVAMGRLQARHGSGFFVSQARPLATGEERESLSEAIDSVSLLREQLVGSFAVRAGDGRAPAAWMGGLDLARALKRRGSEQDETHFEYGMPQGFEPLRDAIARVLAGRSIHAAPEQVLLTFGANHAFDLIIRHFVDAGDSVMVETPGYYPLFGKLRLARAKLVGVSRTSEGLDLEEFERKVRQYRPRLFFLQPNAHNPTGTSMSLSNMHQLLKIAEQYGVVLVEDDVFADLLPQGSAHLAALDGLENVIYVGTFSKTLSTGLRSGYIAGSRTLIRSLTDIKMLTVVNSSTFIESVIHELIVRGRYRRHLVQLREKVAKAGASAQRALREVGIDDVSGPGGGYYLWARLPAGINTLELAKRATEEGIFIAPGAIFSLRPDGIDGTAMRINVAYANDYRFLELLRAQCSAAVRSRG</sequence>
<keyword evidence="7" id="KW-0032">Aminotransferase</keyword>
<feature type="domain" description="HTH gntR-type" evidence="6">
    <location>
        <begin position="1"/>
        <end position="69"/>
    </location>
</feature>
<dbReference type="InterPro" id="IPR036390">
    <property type="entry name" value="WH_DNA-bd_sf"/>
</dbReference>
<dbReference type="GO" id="GO:0003700">
    <property type="term" value="F:DNA-binding transcription factor activity"/>
    <property type="evidence" value="ECO:0007669"/>
    <property type="project" value="InterPro"/>
</dbReference>
<keyword evidence="5" id="KW-0804">Transcription</keyword>
<dbReference type="GO" id="GO:0003677">
    <property type="term" value="F:DNA binding"/>
    <property type="evidence" value="ECO:0007669"/>
    <property type="project" value="UniProtKB-KW"/>
</dbReference>
<evidence type="ECO:0000256" key="3">
    <source>
        <dbReference type="ARBA" id="ARBA00023015"/>
    </source>
</evidence>
<dbReference type="Pfam" id="PF00392">
    <property type="entry name" value="GntR"/>
    <property type="match status" value="1"/>
</dbReference>
<reference evidence="8 10" key="1">
    <citation type="submission" date="2020-05" db="EMBL/GenBank/DDBJ databases">
        <title>Comparative genomic analysis of denitrifying bacteria from Halomonas genus.</title>
        <authorList>
            <person name="Wang L."/>
            <person name="Shao Z."/>
        </authorList>
    </citation>
    <scope>NUCLEOTIDE SEQUENCE [LARGE SCALE GENOMIC DNA]</scope>
    <source>
        <strain evidence="8 10">DSM 17331</strain>
    </source>
</reference>
<dbReference type="RefSeq" id="WP_181515859.1">
    <property type="nucleotide sequence ID" value="NZ_JABFUB010000021.1"/>
</dbReference>
<evidence type="ECO:0000256" key="1">
    <source>
        <dbReference type="ARBA" id="ARBA00005384"/>
    </source>
</evidence>
<dbReference type="EMBL" id="JABFUB010000021">
    <property type="protein sequence ID" value="MCG6663404.1"/>
    <property type="molecule type" value="Genomic_DNA"/>
</dbReference>
<evidence type="ECO:0000256" key="5">
    <source>
        <dbReference type="ARBA" id="ARBA00023163"/>
    </source>
</evidence>
<dbReference type="InterPro" id="IPR051446">
    <property type="entry name" value="HTH_trans_reg/aminotransferase"/>
</dbReference>
<dbReference type="InterPro" id="IPR036388">
    <property type="entry name" value="WH-like_DNA-bd_sf"/>
</dbReference>
<accession>A0A7V9W3H7</accession>
<dbReference type="Proteomes" id="UP000814353">
    <property type="component" value="Unassembled WGS sequence"/>
</dbReference>
<dbReference type="PANTHER" id="PTHR46577:SF2">
    <property type="entry name" value="TRANSCRIPTIONAL REGULATORY PROTEIN"/>
    <property type="match status" value="1"/>
</dbReference>
<dbReference type="GO" id="GO:0030170">
    <property type="term" value="F:pyridoxal phosphate binding"/>
    <property type="evidence" value="ECO:0007669"/>
    <property type="project" value="InterPro"/>
</dbReference>
<dbReference type="CDD" id="cd00609">
    <property type="entry name" value="AAT_like"/>
    <property type="match status" value="1"/>
</dbReference>
<reference evidence="7 9" key="2">
    <citation type="submission" date="2020-07" db="EMBL/GenBank/DDBJ databases">
        <title>Identification of Halomonas strains.</title>
        <authorList>
            <person name="Xiao Z."/>
            <person name="Shen J."/>
        </authorList>
    </citation>
    <scope>NUCLEOTIDE SEQUENCE [LARGE SCALE GENOMIC DNA]</scope>
    <source>
        <strain evidence="7 9">DSM 17331</strain>
    </source>
</reference>
<dbReference type="GO" id="GO:0008483">
    <property type="term" value="F:transaminase activity"/>
    <property type="evidence" value="ECO:0007669"/>
    <property type="project" value="UniProtKB-KW"/>
</dbReference>
<dbReference type="PANTHER" id="PTHR46577">
    <property type="entry name" value="HTH-TYPE TRANSCRIPTIONAL REGULATORY PROTEIN GABR"/>
    <property type="match status" value="1"/>
</dbReference>
<comment type="caution">
    <text evidence="7">The sequence shown here is derived from an EMBL/GenBank/DDBJ whole genome shotgun (WGS) entry which is preliminary data.</text>
</comment>
<evidence type="ECO:0000313" key="10">
    <source>
        <dbReference type="Proteomes" id="UP000814353"/>
    </source>
</evidence>
<dbReference type="Gene3D" id="3.40.640.10">
    <property type="entry name" value="Type I PLP-dependent aspartate aminotransferase-like (Major domain)"/>
    <property type="match status" value="1"/>
</dbReference>
<dbReference type="AlphaFoldDB" id="A0A7V9W3H7"/>
<dbReference type="CDD" id="cd07377">
    <property type="entry name" value="WHTH_GntR"/>
    <property type="match status" value="1"/>
</dbReference>
<evidence type="ECO:0000256" key="2">
    <source>
        <dbReference type="ARBA" id="ARBA00022898"/>
    </source>
</evidence>
<keyword evidence="7" id="KW-0808">Transferase</keyword>